<dbReference type="AlphaFoldDB" id="A0ABD3XAI1"/>
<organism evidence="1 2">
    <name type="scientific">Sinanodonta woodiana</name>
    <name type="common">Chinese pond mussel</name>
    <name type="synonym">Anodonta woodiana</name>
    <dbReference type="NCBI Taxonomy" id="1069815"/>
    <lineage>
        <taxon>Eukaryota</taxon>
        <taxon>Metazoa</taxon>
        <taxon>Spiralia</taxon>
        <taxon>Lophotrochozoa</taxon>
        <taxon>Mollusca</taxon>
        <taxon>Bivalvia</taxon>
        <taxon>Autobranchia</taxon>
        <taxon>Heteroconchia</taxon>
        <taxon>Palaeoheterodonta</taxon>
        <taxon>Unionida</taxon>
        <taxon>Unionoidea</taxon>
        <taxon>Unionidae</taxon>
        <taxon>Unioninae</taxon>
        <taxon>Sinanodonta</taxon>
    </lineage>
</organism>
<evidence type="ECO:0000313" key="1">
    <source>
        <dbReference type="EMBL" id="KAL3883266.1"/>
    </source>
</evidence>
<dbReference type="Proteomes" id="UP001634394">
    <property type="component" value="Unassembled WGS sequence"/>
</dbReference>
<proteinExistence type="predicted"/>
<name>A0ABD3XAI1_SINWO</name>
<reference evidence="1 2" key="1">
    <citation type="submission" date="2024-11" db="EMBL/GenBank/DDBJ databases">
        <title>Chromosome-level genome assembly of the freshwater bivalve Anodonta woodiana.</title>
        <authorList>
            <person name="Chen X."/>
        </authorList>
    </citation>
    <scope>NUCLEOTIDE SEQUENCE [LARGE SCALE GENOMIC DNA]</scope>
    <source>
        <strain evidence="1">MN2024</strain>
        <tissue evidence="1">Gills</tissue>
    </source>
</reference>
<accession>A0ABD3XAI1</accession>
<gene>
    <name evidence="1" type="ORF">ACJMK2_029549</name>
</gene>
<comment type="caution">
    <text evidence="1">The sequence shown here is derived from an EMBL/GenBank/DDBJ whole genome shotgun (WGS) entry which is preliminary data.</text>
</comment>
<protein>
    <submittedName>
        <fullName evidence="1">Uncharacterized protein</fullName>
    </submittedName>
</protein>
<evidence type="ECO:0000313" key="2">
    <source>
        <dbReference type="Proteomes" id="UP001634394"/>
    </source>
</evidence>
<keyword evidence="2" id="KW-1185">Reference proteome</keyword>
<sequence length="313" mass="36491">MAFDNIKIINIQGADKTYTRYDKDSRFSFLERLVQRHQPTVLLLDDPYDMDSFRSAFFLKYEKVQSDMNENIVMLYDTHRVSVHKQRDETSPNFHYLKPDNLVIPNVEVLSPLPMRTVINRFACVTWSEATTYKEENRRNVWMEELISYSQHIALTRSLPVLMGGDFKFPIPELKKLVKSRNETVFASRRETTQPIFDEIGIGLASQVDYQLGREKRLLTMKVHEVQGTTSKNDCFVASKEMKLRDPSFINIEELWSTAIYMYGEKECQGGRPVKVPDQTTMNGHCHQERPTQFCPTKTYIDVQPRLPKHHGG</sequence>
<dbReference type="EMBL" id="JBJQND010000003">
    <property type="protein sequence ID" value="KAL3883266.1"/>
    <property type="molecule type" value="Genomic_DNA"/>
</dbReference>